<name>A0A553PTU7_TIGCA</name>
<feature type="transmembrane region" description="Helical" evidence="1">
    <location>
        <begin position="27"/>
        <end position="48"/>
    </location>
</feature>
<proteinExistence type="predicted"/>
<organism evidence="2 3">
    <name type="scientific">Tigriopus californicus</name>
    <name type="common">Marine copepod</name>
    <dbReference type="NCBI Taxonomy" id="6832"/>
    <lineage>
        <taxon>Eukaryota</taxon>
        <taxon>Metazoa</taxon>
        <taxon>Ecdysozoa</taxon>
        <taxon>Arthropoda</taxon>
        <taxon>Crustacea</taxon>
        <taxon>Multicrustacea</taxon>
        <taxon>Hexanauplia</taxon>
        <taxon>Copepoda</taxon>
        <taxon>Harpacticoida</taxon>
        <taxon>Harpacticidae</taxon>
        <taxon>Tigriopus</taxon>
    </lineage>
</organism>
<evidence type="ECO:0000313" key="3">
    <source>
        <dbReference type="Proteomes" id="UP000318571"/>
    </source>
</evidence>
<keyword evidence="1" id="KW-0472">Membrane</keyword>
<keyword evidence="1" id="KW-0812">Transmembrane</keyword>
<keyword evidence="1" id="KW-1133">Transmembrane helix</keyword>
<dbReference type="GO" id="GO:0031175">
    <property type="term" value="P:neuron projection development"/>
    <property type="evidence" value="ECO:0007669"/>
    <property type="project" value="TreeGrafter"/>
</dbReference>
<keyword evidence="3" id="KW-1185">Reference proteome</keyword>
<evidence type="ECO:0000256" key="1">
    <source>
        <dbReference type="SAM" id="Phobius"/>
    </source>
</evidence>
<dbReference type="Proteomes" id="UP000318571">
    <property type="component" value="Chromosome 12"/>
</dbReference>
<dbReference type="PANTHER" id="PTHR11683">
    <property type="entry name" value="MYELIN PROTEOLIPID"/>
    <property type="match status" value="1"/>
</dbReference>
<dbReference type="PANTHER" id="PTHR11683:SF12">
    <property type="entry name" value="M6, ISOFORM F"/>
    <property type="match status" value="1"/>
</dbReference>
<protein>
    <submittedName>
        <fullName evidence="2">Uncharacterized protein</fullName>
    </submittedName>
</protein>
<accession>A0A553PTU7</accession>
<dbReference type="OMA" id="TWGFNAT"/>
<evidence type="ECO:0000313" key="2">
    <source>
        <dbReference type="EMBL" id="TRY81108.1"/>
    </source>
</evidence>
<dbReference type="Pfam" id="PF01275">
    <property type="entry name" value="Myelin_PLP"/>
    <property type="match status" value="1"/>
</dbReference>
<sequence>MGSGQKSMSSSYEDEDCCSKCITRIPYATLIALILNWVGVGVFCTTLYRGVNLTLRLTQDVFQLDKGLGWIEPTQLTFIILAASMAALALMILVVAILATGATRHHVYRSDVGRAGGRIVMTIFYTLSWGVCNTDEIGWDDGIIDFYPYHFLFPQGTQREHMEVKGPKEIKAFCKDYVERAEVMFIMATLSCVLVILSLVHFLMALSANYAHIRGHDKFTELQEMHDLQSETMTLTERVLYK</sequence>
<reference evidence="2 3" key="1">
    <citation type="journal article" date="2018" name="Nat. Ecol. Evol.">
        <title>Genomic signatures of mitonuclear coevolution across populations of Tigriopus californicus.</title>
        <authorList>
            <person name="Barreto F.S."/>
            <person name="Watson E.T."/>
            <person name="Lima T.G."/>
            <person name="Willett C.S."/>
            <person name="Edmands S."/>
            <person name="Li W."/>
            <person name="Burton R.S."/>
        </authorList>
    </citation>
    <scope>NUCLEOTIDE SEQUENCE [LARGE SCALE GENOMIC DNA]</scope>
    <source>
        <strain evidence="2 3">San Diego</strain>
    </source>
</reference>
<dbReference type="EMBL" id="VCGU01000001">
    <property type="protein sequence ID" value="TRY81108.1"/>
    <property type="molecule type" value="Genomic_DNA"/>
</dbReference>
<dbReference type="AlphaFoldDB" id="A0A553PTU7"/>
<dbReference type="GO" id="GO:0005886">
    <property type="term" value="C:plasma membrane"/>
    <property type="evidence" value="ECO:0007669"/>
    <property type="project" value="TreeGrafter"/>
</dbReference>
<comment type="caution">
    <text evidence="2">The sequence shown here is derived from an EMBL/GenBank/DDBJ whole genome shotgun (WGS) entry which is preliminary data.</text>
</comment>
<feature type="transmembrane region" description="Helical" evidence="1">
    <location>
        <begin position="76"/>
        <end position="99"/>
    </location>
</feature>
<dbReference type="InterPro" id="IPR001614">
    <property type="entry name" value="Myelin_PLP"/>
</dbReference>
<feature type="transmembrane region" description="Helical" evidence="1">
    <location>
        <begin position="183"/>
        <end position="204"/>
    </location>
</feature>
<gene>
    <name evidence="2" type="ORF">TCAL_07796</name>
</gene>